<accession>A0A226DGV5</accession>
<evidence type="ECO:0000256" key="14">
    <source>
        <dbReference type="PIRSR" id="PIRSR605511-1"/>
    </source>
</evidence>
<organism evidence="17 18">
    <name type="scientific">Folsomia candida</name>
    <name type="common">Springtail</name>
    <dbReference type="NCBI Taxonomy" id="158441"/>
    <lineage>
        <taxon>Eukaryota</taxon>
        <taxon>Metazoa</taxon>
        <taxon>Ecdysozoa</taxon>
        <taxon>Arthropoda</taxon>
        <taxon>Hexapoda</taxon>
        <taxon>Collembola</taxon>
        <taxon>Entomobryomorpha</taxon>
        <taxon>Isotomoidea</taxon>
        <taxon>Isotomidae</taxon>
        <taxon>Proisotominae</taxon>
        <taxon>Folsomia</taxon>
    </lineage>
</organism>
<evidence type="ECO:0000313" key="17">
    <source>
        <dbReference type="EMBL" id="OXA44782.1"/>
    </source>
</evidence>
<dbReference type="PRINTS" id="PR01790">
    <property type="entry name" value="SMP30FAMILY"/>
</dbReference>
<dbReference type="Pfam" id="PF08450">
    <property type="entry name" value="SGL"/>
    <property type="match status" value="1"/>
</dbReference>
<keyword evidence="10 15" id="KW-0479">Metal-binding</keyword>
<evidence type="ECO:0000256" key="1">
    <source>
        <dbReference type="ARBA" id="ARBA00001589"/>
    </source>
</evidence>
<feature type="active site" description="Proton donor/acceptor" evidence="14">
    <location>
        <position position="216"/>
    </location>
</feature>
<dbReference type="OrthoDB" id="423498at2759"/>
<dbReference type="InterPro" id="IPR005511">
    <property type="entry name" value="SMP-30"/>
</dbReference>
<evidence type="ECO:0000256" key="11">
    <source>
        <dbReference type="ARBA" id="ARBA00022801"/>
    </source>
</evidence>
<dbReference type="PANTHER" id="PTHR10907">
    <property type="entry name" value="REGUCALCIN"/>
    <property type="match status" value="1"/>
</dbReference>
<evidence type="ECO:0000256" key="5">
    <source>
        <dbReference type="ARBA" id="ARBA00004496"/>
    </source>
</evidence>
<dbReference type="AlphaFoldDB" id="A0A226DGV5"/>
<dbReference type="EC" id="3.1.1.17" evidence="7"/>
<dbReference type="GO" id="GO:0005509">
    <property type="term" value="F:calcium ion binding"/>
    <property type="evidence" value="ECO:0007669"/>
    <property type="project" value="InterPro"/>
</dbReference>
<dbReference type="InterPro" id="IPR013658">
    <property type="entry name" value="SGL"/>
</dbReference>
<proteinExistence type="inferred from homology"/>
<feature type="binding site" evidence="15">
    <location>
        <position position="20"/>
    </location>
    <ligand>
        <name>a divalent metal cation</name>
        <dbReference type="ChEBI" id="CHEBI:60240"/>
    </ligand>
</feature>
<dbReference type="Gene3D" id="2.120.10.30">
    <property type="entry name" value="TolB, C-terminal domain"/>
    <property type="match status" value="1"/>
</dbReference>
<dbReference type="EMBL" id="LNIX01000019">
    <property type="protein sequence ID" value="OXA44782.1"/>
    <property type="molecule type" value="Genomic_DNA"/>
</dbReference>
<dbReference type="GO" id="GO:0030234">
    <property type="term" value="F:enzyme regulator activity"/>
    <property type="evidence" value="ECO:0007669"/>
    <property type="project" value="InterPro"/>
</dbReference>
<name>A0A226DGV5_FOLCA</name>
<comment type="cofactor">
    <cofactor evidence="3">
        <name>Mn(2+)</name>
        <dbReference type="ChEBI" id="CHEBI:29035"/>
    </cofactor>
</comment>
<feature type="domain" description="SMP-30/Gluconolactonase/LRE-like region" evidence="16">
    <location>
        <begin position="18"/>
        <end position="275"/>
    </location>
</feature>
<evidence type="ECO:0000256" key="10">
    <source>
        <dbReference type="ARBA" id="ARBA00022723"/>
    </source>
</evidence>
<comment type="cofactor">
    <cofactor evidence="2">
        <name>Ca(2+)</name>
        <dbReference type="ChEBI" id="CHEBI:29108"/>
    </cofactor>
</comment>
<dbReference type="PRINTS" id="PR01791">
    <property type="entry name" value="REGUCALCIN"/>
</dbReference>
<evidence type="ECO:0000256" key="3">
    <source>
        <dbReference type="ARBA" id="ARBA00001936"/>
    </source>
</evidence>
<evidence type="ECO:0000259" key="16">
    <source>
        <dbReference type="Pfam" id="PF08450"/>
    </source>
</evidence>
<feature type="binding site" evidence="15">
    <location>
        <position position="216"/>
    </location>
    <ligand>
        <name>a divalent metal cation</name>
        <dbReference type="ChEBI" id="CHEBI:60240"/>
    </ligand>
</feature>
<feature type="binding site" evidence="15">
    <location>
        <position position="114"/>
    </location>
    <ligand>
        <name>substrate</name>
    </ligand>
</feature>
<comment type="catalytic activity">
    <reaction evidence="1">
        <text>D-glucono-1,5-lactone + H2O = D-gluconate + H(+)</text>
        <dbReference type="Rhea" id="RHEA:10440"/>
        <dbReference type="ChEBI" id="CHEBI:15377"/>
        <dbReference type="ChEBI" id="CHEBI:15378"/>
        <dbReference type="ChEBI" id="CHEBI:16217"/>
        <dbReference type="ChEBI" id="CHEBI:18391"/>
        <dbReference type="EC" id="3.1.1.17"/>
    </reaction>
</comment>
<dbReference type="InterPro" id="IPR011042">
    <property type="entry name" value="6-blade_b-propeller_TolB-like"/>
</dbReference>
<comment type="similarity">
    <text evidence="6">Belongs to the SMP-30/CGR1 family.</text>
</comment>
<evidence type="ECO:0000256" key="7">
    <source>
        <dbReference type="ARBA" id="ARBA00013227"/>
    </source>
</evidence>
<keyword evidence="11" id="KW-0378">Hydrolase</keyword>
<comment type="cofactor">
    <cofactor evidence="15">
        <name>Zn(2+)</name>
        <dbReference type="ChEBI" id="CHEBI:29105"/>
    </cofactor>
    <text evidence="15">Binds 1 divalent metal cation per subunit.</text>
</comment>
<keyword evidence="9" id="KW-0963">Cytoplasm</keyword>
<keyword evidence="18" id="KW-1185">Reference proteome</keyword>
<dbReference type="InterPro" id="IPR008367">
    <property type="entry name" value="Regucalcin"/>
</dbReference>
<feature type="binding site" evidence="15">
    <location>
        <position position="166"/>
    </location>
    <ligand>
        <name>a divalent metal cation</name>
        <dbReference type="ChEBI" id="CHEBI:60240"/>
    </ligand>
</feature>
<evidence type="ECO:0000256" key="9">
    <source>
        <dbReference type="ARBA" id="ARBA00022490"/>
    </source>
</evidence>
<evidence type="ECO:0000256" key="8">
    <source>
        <dbReference type="ARBA" id="ARBA00016808"/>
    </source>
</evidence>
<dbReference type="GO" id="GO:0004341">
    <property type="term" value="F:gluconolactonase activity"/>
    <property type="evidence" value="ECO:0007669"/>
    <property type="project" value="UniProtKB-EC"/>
</dbReference>
<evidence type="ECO:0000313" key="18">
    <source>
        <dbReference type="Proteomes" id="UP000198287"/>
    </source>
</evidence>
<dbReference type="GO" id="GO:0005737">
    <property type="term" value="C:cytoplasm"/>
    <property type="evidence" value="ECO:0007669"/>
    <property type="project" value="UniProtKB-SubCell"/>
</dbReference>
<evidence type="ECO:0000256" key="15">
    <source>
        <dbReference type="PIRSR" id="PIRSR605511-2"/>
    </source>
</evidence>
<evidence type="ECO:0000256" key="2">
    <source>
        <dbReference type="ARBA" id="ARBA00001913"/>
    </source>
</evidence>
<comment type="cofactor">
    <cofactor evidence="4">
        <name>Mg(2+)</name>
        <dbReference type="ChEBI" id="CHEBI:18420"/>
    </cofactor>
</comment>
<dbReference type="SUPFAM" id="SSF63829">
    <property type="entry name" value="Calcium-dependent phosphotriesterase"/>
    <property type="match status" value="1"/>
</dbReference>
<comment type="caution">
    <text evidence="17">The sequence shown here is derived from an EMBL/GenBank/DDBJ whole genome shotgun (WGS) entry which is preliminary data.</text>
</comment>
<keyword evidence="12" id="KW-0106">Calcium</keyword>
<keyword evidence="15" id="KW-0862">Zinc</keyword>
<dbReference type="PANTHER" id="PTHR10907:SF47">
    <property type="entry name" value="REGUCALCIN"/>
    <property type="match status" value="1"/>
</dbReference>
<comment type="subcellular location">
    <subcellularLocation>
        <location evidence="5">Cytoplasm</location>
    </subcellularLocation>
</comment>
<evidence type="ECO:0000256" key="4">
    <source>
        <dbReference type="ARBA" id="ARBA00001946"/>
    </source>
</evidence>
<gene>
    <name evidence="17" type="ORF">Fcan01_20917</name>
</gene>
<dbReference type="GO" id="GO:0019853">
    <property type="term" value="P:L-ascorbic acid biosynthetic process"/>
    <property type="evidence" value="ECO:0007669"/>
    <property type="project" value="TreeGrafter"/>
</dbReference>
<evidence type="ECO:0000256" key="13">
    <source>
        <dbReference type="ARBA" id="ARBA00032464"/>
    </source>
</evidence>
<sequence length="326" mass="35274">MEYSLKVAPGSVKCFDGLGEGAHWDAEKEELLYVDLTGQAVFLYVPKSKECYRLQIDDGWVPAVVPVRGEAQKYLISIGRTLNVMEWDGMSERAATLKTVHTVDQDAPTINWLNDGKCDSSGRFWTGTIGPYSFETGKADPNLGTLYCLGNDGKLTGHLSGIDFSNGLTWSPDNCTMYYNDSYSTKLAAFDFDVTDGSNRRIVFDFEANNTAGFPDGMTTDSDGNLWISMFSGEGVIKVDPKVGKQIGCVKIPTKRATCPTFGGKNLEILYVTTAGAFMPTEKASDIGPDAGALFQVENIGVKGCSQGGVSYAGNNSLHDFVAKSE</sequence>
<dbReference type="OMA" id="TTANTRC"/>
<evidence type="ECO:0000256" key="12">
    <source>
        <dbReference type="ARBA" id="ARBA00022837"/>
    </source>
</evidence>
<dbReference type="Proteomes" id="UP000198287">
    <property type="component" value="Unassembled WGS sequence"/>
</dbReference>
<protein>
    <recommendedName>
        <fullName evidence="8">Regucalcin</fullName>
        <ecNumber evidence="7">3.1.1.17</ecNumber>
    </recommendedName>
    <alternativeName>
        <fullName evidence="13">Gluconolactonase</fullName>
    </alternativeName>
</protein>
<reference evidence="17 18" key="1">
    <citation type="submission" date="2015-12" db="EMBL/GenBank/DDBJ databases">
        <title>The genome of Folsomia candida.</title>
        <authorList>
            <person name="Faddeeva A."/>
            <person name="Derks M.F."/>
            <person name="Anvar Y."/>
            <person name="Smit S."/>
            <person name="Van Straalen N."/>
            <person name="Roelofs D."/>
        </authorList>
    </citation>
    <scope>NUCLEOTIDE SEQUENCE [LARGE SCALE GENOMIC DNA]</scope>
    <source>
        <strain evidence="17 18">VU population</strain>
        <tissue evidence="17">Whole body</tissue>
    </source>
</reference>
<evidence type="ECO:0000256" key="6">
    <source>
        <dbReference type="ARBA" id="ARBA00008853"/>
    </source>
</evidence>